<protein>
    <submittedName>
        <fullName evidence="1">Uncharacterized protein</fullName>
    </submittedName>
</protein>
<dbReference type="Proteomes" id="UP000682733">
    <property type="component" value="Unassembled WGS sequence"/>
</dbReference>
<accession>A0A814WQY4</accession>
<dbReference type="Proteomes" id="UP000681722">
    <property type="component" value="Unassembled WGS sequence"/>
</dbReference>
<dbReference type="OrthoDB" id="10025270at2759"/>
<organism evidence="1 5">
    <name type="scientific">Didymodactylos carnosus</name>
    <dbReference type="NCBI Taxonomy" id="1234261"/>
    <lineage>
        <taxon>Eukaryota</taxon>
        <taxon>Metazoa</taxon>
        <taxon>Spiralia</taxon>
        <taxon>Gnathifera</taxon>
        <taxon>Rotifera</taxon>
        <taxon>Eurotatoria</taxon>
        <taxon>Bdelloidea</taxon>
        <taxon>Philodinida</taxon>
        <taxon>Philodinidae</taxon>
        <taxon>Didymodactylos</taxon>
    </lineage>
</organism>
<dbReference type="Proteomes" id="UP000677228">
    <property type="component" value="Unassembled WGS sequence"/>
</dbReference>
<evidence type="ECO:0000313" key="3">
    <source>
        <dbReference type="EMBL" id="CAF3969297.1"/>
    </source>
</evidence>
<dbReference type="EMBL" id="CAJOBC010008728">
    <property type="protein sequence ID" value="CAF3969297.1"/>
    <property type="molecule type" value="Genomic_DNA"/>
</dbReference>
<name>A0A814WQY4_9BILA</name>
<dbReference type="EMBL" id="CAJNOK010034940">
    <property type="protein sequence ID" value="CAF1508801.1"/>
    <property type="molecule type" value="Genomic_DNA"/>
</dbReference>
<proteinExistence type="predicted"/>
<evidence type="ECO:0000313" key="2">
    <source>
        <dbReference type="EMBL" id="CAF1508801.1"/>
    </source>
</evidence>
<dbReference type="Proteomes" id="UP000663829">
    <property type="component" value="Unassembled WGS sequence"/>
</dbReference>
<dbReference type="AlphaFoldDB" id="A0A814WQY4"/>
<sequence>MYFDSAEEVTHVLHEEPKRIVFLITSGGLGREVVPKVNELVHISRIYIFCVNVDANKEWSKQYNKVQEVFNLEDDLYKQLADDLARVYVQQANSCVKDDNRGIGRLLYNDARQLLINILRLQDNHHRVQEIDEQLTLMDAI</sequence>
<evidence type="ECO:0000313" key="4">
    <source>
        <dbReference type="EMBL" id="CAF4296811.1"/>
    </source>
</evidence>
<evidence type="ECO:0000313" key="1">
    <source>
        <dbReference type="EMBL" id="CAF1205023.1"/>
    </source>
</evidence>
<reference evidence="1" key="1">
    <citation type="submission" date="2021-02" db="EMBL/GenBank/DDBJ databases">
        <authorList>
            <person name="Nowell W R."/>
        </authorList>
    </citation>
    <scope>NUCLEOTIDE SEQUENCE</scope>
</reference>
<evidence type="ECO:0000313" key="5">
    <source>
        <dbReference type="Proteomes" id="UP000663829"/>
    </source>
</evidence>
<gene>
    <name evidence="1" type="ORF">GPM918_LOCUS23918</name>
    <name evidence="2" type="ORF">OVA965_LOCUS37278</name>
    <name evidence="3" type="ORF">SRO942_LOCUS23915</name>
    <name evidence="4" type="ORF">TMI583_LOCUS38345</name>
</gene>
<dbReference type="EMBL" id="CAJNOQ010008729">
    <property type="protein sequence ID" value="CAF1205023.1"/>
    <property type="molecule type" value="Genomic_DNA"/>
</dbReference>
<comment type="caution">
    <text evidence="1">The sequence shown here is derived from an EMBL/GenBank/DDBJ whole genome shotgun (WGS) entry which is preliminary data.</text>
</comment>
<keyword evidence="5" id="KW-1185">Reference proteome</keyword>
<dbReference type="EMBL" id="CAJOBA010056997">
    <property type="protein sequence ID" value="CAF4296811.1"/>
    <property type="molecule type" value="Genomic_DNA"/>
</dbReference>